<dbReference type="InterPro" id="IPR036291">
    <property type="entry name" value="NAD(P)-bd_dom_sf"/>
</dbReference>
<evidence type="ECO:0000256" key="3">
    <source>
        <dbReference type="ARBA" id="ARBA00023002"/>
    </source>
</evidence>
<dbReference type="CDD" id="cd05374">
    <property type="entry name" value="17beta-HSD-like_SDR_c"/>
    <property type="match status" value="1"/>
</dbReference>
<dbReference type="InterPro" id="IPR051911">
    <property type="entry name" value="SDR_oxidoreductase"/>
</dbReference>
<dbReference type="Pfam" id="PF00106">
    <property type="entry name" value="adh_short"/>
    <property type="match status" value="1"/>
</dbReference>
<dbReference type="GO" id="GO:0016491">
    <property type="term" value="F:oxidoreductase activity"/>
    <property type="evidence" value="ECO:0007669"/>
    <property type="project" value="UniProtKB-KW"/>
</dbReference>
<organism evidence="5 6">
    <name type="scientific">Thelonectria olida</name>
    <dbReference type="NCBI Taxonomy" id="1576542"/>
    <lineage>
        <taxon>Eukaryota</taxon>
        <taxon>Fungi</taxon>
        <taxon>Dikarya</taxon>
        <taxon>Ascomycota</taxon>
        <taxon>Pezizomycotina</taxon>
        <taxon>Sordariomycetes</taxon>
        <taxon>Hypocreomycetidae</taxon>
        <taxon>Hypocreales</taxon>
        <taxon>Nectriaceae</taxon>
        <taxon>Thelonectria</taxon>
    </lineage>
</organism>
<dbReference type="PANTHER" id="PTHR43976:SF16">
    <property type="entry name" value="SHORT-CHAIN DEHYDROGENASE_REDUCTASE FAMILY PROTEIN"/>
    <property type="match status" value="1"/>
</dbReference>
<dbReference type="PRINTS" id="PR00080">
    <property type="entry name" value="SDRFAMILY"/>
</dbReference>
<dbReference type="SUPFAM" id="SSF51735">
    <property type="entry name" value="NAD(P)-binding Rossmann-fold domains"/>
    <property type="match status" value="1"/>
</dbReference>
<protein>
    <submittedName>
        <fullName evidence="5">Uncharacterized protein</fullName>
    </submittedName>
</protein>
<dbReference type="Proteomes" id="UP000777438">
    <property type="component" value="Unassembled WGS sequence"/>
</dbReference>
<dbReference type="InterPro" id="IPR002347">
    <property type="entry name" value="SDR_fam"/>
</dbReference>
<dbReference type="PRINTS" id="PR00081">
    <property type="entry name" value="GDHRDH"/>
</dbReference>
<proteinExistence type="inferred from homology"/>
<dbReference type="OrthoDB" id="1274115at2759"/>
<dbReference type="PROSITE" id="PS00061">
    <property type="entry name" value="ADH_SHORT"/>
    <property type="match status" value="1"/>
</dbReference>
<dbReference type="EMBL" id="JAGPYM010000001">
    <property type="protein sequence ID" value="KAH6900659.1"/>
    <property type="molecule type" value="Genomic_DNA"/>
</dbReference>
<dbReference type="InterPro" id="IPR020904">
    <property type="entry name" value="Sc_DH/Rdtase_CS"/>
</dbReference>
<sequence>MTSPTPVWFITGASSGFGQSIALEALRRNHHVIATSRRSSSLTALADAGAQVLDLDVTASEDIIEAKVKQAHDIYGRLTYIVNAAGYVLEGACEEASAKEVFDQFDTNVLGLIKITRACIPHLRAQPRSSSVIANFGSLASWNGLPATGFYNASKWAVSGFSESMAAELAPLGIAVTCVEPGMFRTGFLNAGRRVSTQRRLPDVYAEGAEETRASLDGADNKQLGDVGKGAKVMVDVLTRTGVAEGREIPLRVVLGSDCYNVIKDKCESTLKLLEEWEGVAISTDHDGTK</sequence>
<dbReference type="AlphaFoldDB" id="A0A9P8WMV6"/>
<evidence type="ECO:0000313" key="6">
    <source>
        <dbReference type="Proteomes" id="UP000777438"/>
    </source>
</evidence>
<keyword evidence="2" id="KW-0521">NADP</keyword>
<evidence type="ECO:0000313" key="5">
    <source>
        <dbReference type="EMBL" id="KAH6900659.1"/>
    </source>
</evidence>
<comment type="caution">
    <text evidence="5">The sequence shown here is derived from an EMBL/GenBank/DDBJ whole genome shotgun (WGS) entry which is preliminary data.</text>
</comment>
<evidence type="ECO:0000256" key="2">
    <source>
        <dbReference type="ARBA" id="ARBA00022857"/>
    </source>
</evidence>
<gene>
    <name evidence="5" type="ORF">B0T10DRAFT_33940</name>
</gene>
<dbReference type="Gene3D" id="3.40.50.720">
    <property type="entry name" value="NAD(P)-binding Rossmann-like Domain"/>
    <property type="match status" value="1"/>
</dbReference>
<evidence type="ECO:0000256" key="4">
    <source>
        <dbReference type="RuleBase" id="RU000363"/>
    </source>
</evidence>
<dbReference type="PANTHER" id="PTHR43976">
    <property type="entry name" value="SHORT CHAIN DEHYDROGENASE"/>
    <property type="match status" value="1"/>
</dbReference>
<comment type="similarity">
    <text evidence="1 4">Belongs to the short-chain dehydrogenases/reductases (SDR) family.</text>
</comment>
<evidence type="ECO:0000256" key="1">
    <source>
        <dbReference type="ARBA" id="ARBA00006484"/>
    </source>
</evidence>
<accession>A0A9P8WMV6</accession>
<name>A0A9P8WMV6_9HYPO</name>
<reference evidence="5 6" key="1">
    <citation type="journal article" date="2021" name="Nat. Commun.">
        <title>Genetic determinants of endophytism in the Arabidopsis root mycobiome.</title>
        <authorList>
            <person name="Mesny F."/>
            <person name="Miyauchi S."/>
            <person name="Thiergart T."/>
            <person name="Pickel B."/>
            <person name="Atanasova L."/>
            <person name="Karlsson M."/>
            <person name="Huettel B."/>
            <person name="Barry K.W."/>
            <person name="Haridas S."/>
            <person name="Chen C."/>
            <person name="Bauer D."/>
            <person name="Andreopoulos W."/>
            <person name="Pangilinan J."/>
            <person name="LaButti K."/>
            <person name="Riley R."/>
            <person name="Lipzen A."/>
            <person name="Clum A."/>
            <person name="Drula E."/>
            <person name="Henrissat B."/>
            <person name="Kohler A."/>
            <person name="Grigoriev I.V."/>
            <person name="Martin F.M."/>
            <person name="Hacquard S."/>
        </authorList>
    </citation>
    <scope>NUCLEOTIDE SEQUENCE [LARGE SCALE GENOMIC DNA]</scope>
    <source>
        <strain evidence="5 6">MPI-CAGE-CH-0241</strain>
    </source>
</reference>
<keyword evidence="6" id="KW-1185">Reference proteome</keyword>
<keyword evidence="3" id="KW-0560">Oxidoreductase</keyword>